<accession>A0A0L6UJQ2</accession>
<reference evidence="1 2" key="1">
    <citation type="submission" date="2015-08" db="EMBL/GenBank/DDBJ databases">
        <title>Next Generation Sequencing and Analysis of the Genome of Puccinia sorghi L Schw, the Causal Agent of Maize Common Rust.</title>
        <authorList>
            <person name="Rochi L."/>
            <person name="Burguener G."/>
            <person name="Darino M."/>
            <person name="Turjanski A."/>
            <person name="Kreff E."/>
            <person name="Dieguez M.J."/>
            <person name="Sacco F."/>
        </authorList>
    </citation>
    <scope>NUCLEOTIDE SEQUENCE [LARGE SCALE GENOMIC DNA]</scope>
    <source>
        <strain evidence="1 2">RO10H11247</strain>
    </source>
</reference>
<comment type="caution">
    <text evidence="1">The sequence shown here is derived from an EMBL/GenBank/DDBJ whole genome shotgun (WGS) entry which is preliminary data.</text>
</comment>
<protein>
    <submittedName>
        <fullName evidence="1">Uncharacterized protein</fullName>
    </submittedName>
</protein>
<dbReference type="VEuPathDB" id="FungiDB:VP01_5624g1"/>
<organism evidence="1 2">
    <name type="scientific">Puccinia sorghi</name>
    <dbReference type="NCBI Taxonomy" id="27349"/>
    <lineage>
        <taxon>Eukaryota</taxon>
        <taxon>Fungi</taxon>
        <taxon>Dikarya</taxon>
        <taxon>Basidiomycota</taxon>
        <taxon>Pucciniomycotina</taxon>
        <taxon>Pucciniomycetes</taxon>
        <taxon>Pucciniales</taxon>
        <taxon>Pucciniaceae</taxon>
        <taxon>Puccinia</taxon>
    </lineage>
</organism>
<evidence type="ECO:0000313" key="2">
    <source>
        <dbReference type="Proteomes" id="UP000037035"/>
    </source>
</evidence>
<keyword evidence="2" id="KW-1185">Reference proteome</keyword>
<dbReference type="EMBL" id="LAVV01010857">
    <property type="protein sequence ID" value="KNZ48497.1"/>
    <property type="molecule type" value="Genomic_DNA"/>
</dbReference>
<proteinExistence type="predicted"/>
<dbReference type="Proteomes" id="UP000037035">
    <property type="component" value="Unassembled WGS sequence"/>
</dbReference>
<evidence type="ECO:0000313" key="1">
    <source>
        <dbReference type="EMBL" id="KNZ48497.1"/>
    </source>
</evidence>
<dbReference type="AlphaFoldDB" id="A0A0L6UJQ2"/>
<gene>
    <name evidence="1" type="ORF">VP01_5624g1</name>
</gene>
<sequence length="229" mass="26055">MLLRKLFLHPTRKLKTSPNVHQLCQCYNVYCQLIQWICSLETPENQICGKQSHRLLMPVLGEEDNSGILVSGCSCLNHNTAHSLALKMFLNFTYSNLSTFLVNMRTTNKKLNLAETTFKLLLLFYGIQNGLTSMKIKTESSNDLAPPLTLLKKQSVSNKTDSVCIHCKKPGHPPANCWVKYTEKSPKTAAAHLTVQDNYNQLSTQLNLTERGYFFYFQPLMEFVTTLTK</sequence>
<name>A0A0L6UJQ2_9BASI</name>